<comment type="caution">
    <text evidence="2">The sequence shown here is derived from an EMBL/GenBank/DDBJ whole genome shotgun (WGS) entry which is preliminary data.</text>
</comment>
<feature type="region of interest" description="Disordered" evidence="1">
    <location>
        <begin position="70"/>
        <end position="89"/>
    </location>
</feature>
<keyword evidence="3" id="KW-1185">Reference proteome</keyword>
<dbReference type="Proteomes" id="UP000295341">
    <property type="component" value="Unassembled WGS sequence"/>
</dbReference>
<dbReference type="OrthoDB" id="7062948at2"/>
<dbReference type="Pfam" id="PF20549">
    <property type="entry name" value="DUF6763"/>
    <property type="match status" value="1"/>
</dbReference>
<organism evidence="2 3">
    <name type="scientific">Panacagrimonas perspica</name>
    <dbReference type="NCBI Taxonomy" id="381431"/>
    <lineage>
        <taxon>Bacteria</taxon>
        <taxon>Pseudomonadati</taxon>
        <taxon>Pseudomonadota</taxon>
        <taxon>Gammaproteobacteria</taxon>
        <taxon>Nevskiales</taxon>
        <taxon>Nevskiaceae</taxon>
        <taxon>Panacagrimonas</taxon>
    </lineage>
</organism>
<proteinExistence type="predicted"/>
<protein>
    <submittedName>
        <fullName evidence="2">Uncharacterized protein</fullName>
    </submittedName>
</protein>
<evidence type="ECO:0000313" key="3">
    <source>
        <dbReference type="Proteomes" id="UP000295341"/>
    </source>
</evidence>
<evidence type="ECO:0000256" key="1">
    <source>
        <dbReference type="SAM" id="MobiDB-lite"/>
    </source>
</evidence>
<dbReference type="AlphaFoldDB" id="A0A4S3K773"/>
<accession>A0A4S3K773</accession>
<reference evidence="2 3" key="1">
    <citation type="submission" date="2019-03" db="EMBL/GenBank/DDBJ databases">
        <title>Genomic Encyclopedia of Type Strains, Phase IV (KMG-IV): sequencing the most valuable type-strain genomes for metagenomic binning, comparative biology and taxonomic classification.</title>
        <authorList>
            <person name="Goeker M."/>
        </authorList>
    </citation>
    <scope>NUCLEOTIDE SEQUENCE [LARGE SCALE GENOMIC DNA]</scope>
    <source>
        <strain evidence="2 3">DSM 26377</strain>
    </source>
</reference>
<dbReference type="InterPro" id="IPR046651">
    <property type="entry name" value="DUF6763"/>
</dbReference>
<gene>
    <name evidence="2" type="ORF">DFR24_3728</name>
</gene>
<evidence type="ECO:0000313" key="2">
    <source>
        <dbReference type="EMBL" id="TDU26698.1"/>
    </source>
</evidence>
<name>A0A4S3K773_9GAMM</name>
<sequence>MAEWLREMSVGEWYEAGAHPFEIIGVDARAGVVLVQHFDGSLEEFDFDSWLELSARPCAAPEDLSGAFDLERDDVYDDERPHNGHAANPLDDLNARLLDDY</sequence>
<dbReference type="EMBL" id="SOBT01000010">
    <property type="protein sequence ID" value="TDU26698.1"/>
    <property type="molecule type" value="Genomic_DNA"/>
</dbReference>
<dbReference type="RefSeq" id="WP_133882875.1">
    <property type="nucleotide sequence ID" value="NZ_MWIN01000007.1"/>
</dbReference>